<proteinExistence type="predicted"/>
<keyword evidence="2" id="KW-1185">Reference proteome</keyword>
<dbReference type="EMBL" id="CP092866">
    <property type="protein sequence ID" value="UYV66433.1"/>
    <property type="molecule type" value="Genomic_DNA"/>
</dbReference>
<dbReference type="Proteomes" id="UP001235939">
    <property type="component" value="Chromosome 04"/>
</dbReference>
<accession>A0ABY6KF61</accession>
<organism evidence="1 2">
    <name type="scientific">Cordylochernes scorpioides</name>
    <dbReference type="NCBI Taxonomy" id="51811"/>
    <lineage>
        <taxon>Eukaryota</taxon>
        <taxon>Metazoa</taxon>
        <taxon>Ecdysozoa</taxon>
        <taxon>Arthropoda</taxon>
        <taxon>Chelicerata</taxon>
        <taxon>Arachnida</taxon>
        <taxon>Pseudoscorpiones</taxon>
        <taxon>Cheliferoidea</taxon>
        <taxon>Chernetidae</taxon>
        <taxon>Cordylochernes</taxon>
    </lineage>
</organism>
<sequence>MVHANFVILSSDKCFQQDGSSWILKTDLTRSLFKMMEDITCRHVELITRRMRLLLSLRLGALLSGRPTYLQYEMAASDMKNRRHVQPLLTWSTNAARPVSLDQEPLQGTISWAS</sequence>
<reference evidence="1 2" key="1">
    <citation type="submission" date="2022-01" db="EMBL/GenBank/DDBJ databases">
        <title>A chromosomal length assembly of Cordylochernes scorpioides.</title>
        <authorList>
            <person name="Zeh D."/>
            <person name="Zeh J."/>
        </authorList>
    </citation>
    <scope>NUCLEOTIDE SEQUENCE [LARGE SCALE GENOMIC DNA]</scope>
    <source>
        <strain evidence="1">IN4F17</strain>
        <tissue evidence="1">Whole Body</tissue>
    </source>
</reference>
<evidence type="ECO:0000313" key="2">
    <source>
        <dbReference type="Proteomes" id="UP001235939"/>
    </source>
</evidence>
<gene>
    <name evidence="1" type="ORF">LAZ67_4001657</name>
</gene>
<name>A0ABY6KF61_9ARAC</name>
<protein>
    <submittedName>
        <fullName evidence="1">Uncharacterized protein</fullName>
    </submittedName>
</protein>
<evidence type="ECO:0000313" key="1">
    <source>
        <dbReference type="EMBL" id="UYV66433.1"/>
    </source>
</evidence>